<dbReference type="InterPro" id="IPR001173">
    <property type="entry name" value="Glyco_trans_2-like"/>
</dbReference>
<dbReference type="Pfam" id="PF00535">
    <property type="entry name" value="Glycos_transf_2"/>
    <property type="match status" value="1"/>
</dbReference>
<accession>A0A141AXZ3</accession>
<dbReference type="PANTHER" id="PTHR43685">
    <property type="entry name" value="GLYCOSYLTRANSFERASE"/>
    <property type="match status" value="1"/>
</dbReference>
<dbReference type="CDD" id="cd00761">
    <property type="entry name" value="Glyco_tranf_GTA_type"/>
    <property type="match status" value="1"/>
</dbReference>
<dbReference type="InterPro" id="IPR050834">
    <property type="entry name" value="Glycosyltransf_2"/>
</dbReference>
<protein>
    <submittedName>
        <fullName evidence="2">WbyS</fullName>
    </submittedName>
</protein>
<dbReference type="SUPFAM" id="SSF53448">
    <property type="entry name" value="Nucleotide-diphospho-sugar transferases"/>
    <property type="match status" value="1"/>
</dbReference>
<proteinExistence type="predicted"/>
<dbReference type="EMBL" id="KJ504356">
    <property type="protein sequence ID" value="AKA20979.1"/>
    <property type="molecule type" value="Genomic_DNA"/>
</dbReference>
<organism evidence="2">
    <name type="scientific">Yersinia pseudotuberculosis</name>
    <dbReference type="NCBI Taxonomy" id="633"/>
    <lineage>
        <taxon>Bacteria</taxon>
        <taxon>Pseudomonadati</taxon>
        <taxon>Pseudomonadota</taxon>
        <taxon>Gammaproteobacteria</taxon>
        <taxon>Enterobacterales</taxon>
        <taxon>Yersiniaceae</taxon>
        <taxon>Yersinia</taxon>
    </lineage>
</organism>
<reference evidence="2" key="1">
    <citation type="submission" date="2014-02" db="EMBL/GenBank/DDBJ databases">
        <title>O-specific polysaccharides of Yersinia pseudotuberculosis.</title>
        <authorList>
            <person name="Kenyon J.J."/>
            <person name="Reeves P.R."/>
        </authorList>
    </citation>
    <scope>NUCLEOTIDE SEQUENCE</scope>
    <source>
        <strain evidence="2">H719/86</strain>
    </source>
</reference>
<feature type="domain" description="Glycosyltransferase 2-like" evidence="1">
    <location>
        <begin position="22"/>
        <end position="114"/>
    </location>
</feature>
<dbReference type="AlphaFoldDB" id="A0A141AXZ3"/>
<evidence type="ECO:0000259" key="1">
    <source>
        <dbReference type="Pfam" id="PF00535"/>
    </source>
</evidence>
<dbReference type="InterPro" id="IPR029044">
    <property type="entry name" value="Nucleotide-diphossugar_trans"/>
</dbReference>
<evidence type="ECO:0000313" key="2">
    <source>
        <dbReference type="EMBL" id="AKA20979.1"/>
    </source>
</evidence>
<dbReference type="PANTHER" id="PTHR43685:SF2">
    <property type="entry name" value="GLYCOSYLTRANSFERASE 2-LIKE DOMAIN-CONTAINING PROTEIN"/>
    <property type="match status" value="1"/>
</dbReference>
<name>A0A141AXZ3_YERPU</name>
<sequence>MDSVCIINNDMGLVDDKSIVLTIAIPTFKRYSLLKETLNSVFSLNFTIPIEVIIVDNDPENKNMVLEVMREFKTQKFKYYKNVENYGMFNNWNRCLELAKGELITILHDDDILDASFQFEFEKVYKGYKCPSDFYLVGFNVNIFDQREVSIKVKKNLCFKLIEKISRTIKKIFSSDSVDKLKKVSLQDLFLSGKFRGTLGVVMNRKRALNISGFDEKLYPNADYDFWLRWAQEYGFILYKNVKVGYYRIAENESLRSDVINQYILKNYEVRMRLVSEEVVLKNASKIAGIIKDIEEYSFKINLMSCDEFNVNLRDLCRFSFLKIKYYFMSKFLIK</sequence>
<dbReference type="Gene3D" id="3.90.550.10">
    <property type="entry name" value="Spore Coat Polysaccharide Biosynthesis Protein SpsA, Chain A"/>
    <property type="match status" value="1"/>
</dbReference>
<gene>
    <name evidence="2" type="primary">wbyS</name>
</gene>